<dbReference type="AlphaFoldDB" id="A0A6P2BUW8"/>
<accession>A0A6P2BUW8</accession>
<protein>
    <submittedName>
        <fullName evidence="2">Uncharacterized protein</fullName>
    </submittedName>
</protein>
<evidence type="ECO:0000256" key="1">
    <source>
        <dbReference type="SAM" id="MobiDB-lite"/>
    </source>
</evidence>
<gene>
    <name evidence="2" type="ORF">EAS64_20425</name>
</gene>
<dbReference type="RefSeq" id="WP_145855069.1">
    <property type="nucleotide sequence ID" value="NZ_RPFW01000004.1"/>
</dbReference>
<proteinExistence type="predicted"/>
<comment type="caution">
    <text evidence="2">The sequence shown here is derived from an EMBL/GenBank/DDBJ whole genome shotgun (WGS) entry which is preliminary data.</text>
</comment>
<reference evidence="2 3" key="1">
    <citation type="submission" date="2018-11" db="EMBL/GenBank/DDBJ databases">
        <title>Trebonia kvetii gen.nov., sp.nov., a novel acidophilic actinobacterium, and proposal of the new actinobacterial family Treboniaceae fam. nov.</title>
        <authorList>
            <person name="Rapoport D."/>
            <person name="Sagova-Mareckova M."/>
            <person name="Sedlacek I."/>
            <person name="Provaznik J."/>
            <person name="Kralova S."/>
            <person name="Pavlinic D."/>
            <person name="Benes V."/>
            <person name="Kopecky J."/>
        </authorList>
    </citation>
    <scope>NUCLEOTIDE SEQUENCE [LARGE SCALE GENOMIC DNA]</scope>
    <source>
        <strain evidence="2 3">15Tr583</strain>
    </source>
</reference>
<dbReference type="Proteomes" id="UP000460272">
    <property type="component" value="Unassembled WGS sequence"/>
</dbReference>
<name>A0A6P2BUW8_9ACTN</name>
<evidence type="ECO:0000313" key="2">
    <source>
        <dbReference type="EMBL" id="TVZ02854.1"/>
    </source>
</evidence>
<keyword evidence="3" id="KW-1185">Reference proteome</keyword>
<feature type="region of interest" description="Disordered" evidence="1">
    <location>
        <begin position="1"/>
        <end position="28"/>
    </location>
</feature>
<organism evidence="2 3">
    <name type="scientific">Trebonia kvetii</name>
    <dbReference type="NCBI Taxonomy" id="2480626"/>
    <lineage>
        <taxon>Bacteria</taxon>
        <taxon>Bacillati</taxon>
        <taxon>Actinomycetota</taxon>
        <taxon>Actinomycetes</taxon>
        <taxon>Streptosporangiales</taxon>
        <taxon>Treboniaceae</taxon>
        <taxon>Trebonia</taxon>
    </lineage>
</organism>
<evidence type="ECO:0000313" key="3">
    <source>
        <dbReference type="Proteomes" id="UP000460272"/>
    </source>
</evidence>
<feature type="compositionally biased region" description="Low complexity" evidence="1">
    <location>
        <begin position="11"/>
        <end position="21"/>
    </location>
</feature>
<dbReference type="OrthoDB" id="4263953at2"/>
<dbReference type="EMBL" id="RPFW01000004">
    <property type="protein sequence ID" value="TVZ02854.1"/>
    <property type="molecule type" value="Genomic_DNA"/>
</dbReference>
<sequence>MVSADPGSGGQANPAGSAGSASPPPVAYQTDAPNAYRWTEVAYDYLLNGKLTASIRSASGISTATVTGTCPYCTDDVKFSQVLDVVTGEAMTTLGWRRTESVQADDDYVPLTVSCACTEAHAGRPDGVKYGCGINFRVEVQPEA</sequence>